<sequence length="368" mass="43069">MKNRREKKRDWLKMLVSKSNLKDSTKISDTNEIVLREEDVICTRIGLNEGVMKYLKNIPLEYREHQPIEYYINSYLQETVSYLKDNVKENIVSCAKQCGFTESGARKFADWVDGSNLKNHQPLSLWFERYIENIFNYSLCLGGDMPRYPFVQELDKFNAVQVTRFEEDKEGYPIHETFKLLVKNCTKNTNKVLCTGKENTRFLFHGTDHLSAMSIVEEGIWPCKGRSMQDFSDNTGFYVTHNFDTAKKWALIWSRPAVVVFKDVIDEEHFTKLDLSLSENEWQRIVKYNRSGCLRKLAPDLRQRLRDCDYVFGPSTTDGSKGAREMPNFKTWLPSGYNDVNQSQLCIRSEKMAKDFGKPDRIYSVLFY</sequence>
<dbReference type="EMBL" id="MN604016">
    <property type="protein sequence ID" value="QIQ08615.1"/>
    <property type="molecule type" value="Genomic_DNA"/>
</dbReference>
<gene>
    <name evidence="1" type="primary">ORF51</name>
</gene>
<dbReference type="SUPFAM" id="SSF56399">
    <property type="entry name" value="ADP-ribosylation"/>
    <property type="match status" value="1"/>
</dbReference>
<reference evidence="1" key="1">
    <citation type="journal article" date="2020" name="MBio">
        <title>A New Family of DNA Viruses Causing Disease in Crustaceans from Diverse Aquatic Biomes.</title>
        <authorList>
            <person name="Subramaniam K."/>
            <person name="Behringer D.C."/>
            <person name="Bojko J."/>
            <person name="Yutin N."/>
            <person name="Clark A.S."/>
            <person name="Bateman K.S."/>
            <person name="van Aerle R."/>
            <person name="Bass D."/>
            <person name="Kerr R.C."/>
            <person name="Koonin E.V."/>
            <person name="Stentiford G.D."/>
            <person name="Waltzek T.B."/>
        </authorList>
    </citation>
    <scope>NUCLEOTIDE SEQUENCE</scope>
</reference>
<name>A0A6G9HDI3_9VIRU</name>
<proteinExistence type="predicted"/>
<dbReference type="Gene3D" id="3.90.175.10">
    <property type="entry name" value="Diphtheria Toxin, domain 1"/>
    <property type="match status" value="1"/>
</dbReference>
<accession>A0A6G9HDI3</accession>
<protein>
    <submittedName>
        <fullName evidence="1">Uncharacterized protein</fullName>
    </submittedName>
</protein>
<evidence type="ECO:0000313" key="1">
    <source>
        <dbReference type="EMBL" id="QIQ08615.1"/>
    </source>
</evidence>
<organism evidence="1">
    <name type="scientific">Dikerogammarus haemobaphes virus 1</name>
    <dbReference type="NCBI Taxonomy" id="2704946"/>
    <lineage>
        <taxon>Viruses</taxon>
    </lineage>
</organism>